<dbReference type="GO" id="GO:0008270">
    <property type="term" value="F:zinc ion binding"/>
    <property type="evidence" value="ECO:0007669"/>
    <property type="project" value="InterPro"/>
</dbReference>
<name>W3WJZ9_PESFW</name>
<dbReference type="Gene3D" id="4.10.240.10">
    <property type="entry name" value="Zn(2)-C6 fungal-type DNA-binding domain"/>
    <property type="match status" value="1"/>
</dbReference>
<dbReference type="OMA" id="WLPICEK"/>
<dbReference type="Pfam" id="PF00172">
    <property type="entry name" value="Zn_clus"/>
    <property type="match status" value="1"/>
</dbReference>
<dbReference type="GO" id="GO:0006351">
    <property type="term" value="P:DNA-templated transcription"/>
    <property type="evidence" value="ECO:0007669"/>
    <property type="project" value="InterPro"/>
</dbReference>
<dbReference type="GeneID" id="19280094"/>
<dbReference type="eggNOG" id="ENOG502S3FG">
    <property type="taxonomic scope" value="Eukaryota"/>
</dbReference>
<feature type="domain" description="Zn(2)-C6 fungal-type" evidence="4">
    <location>
        <begin position="39"/>
        <end position="69"/>
    </location>
</feature>
<dbReference type="InParanoid" id="W3WJZ9"/>
<dbReference type="Proteomes" id="UP000030651">
    <property type="component" value="Unassembled WGS sequence"/>
</dbReference>
<keyword evidence="2" id="KW-0539">Nucleus</keyword>
<organism evidence="5 6">
    <name type="scientific">Pestalotiopsis fici (strain W106-1 / CGMCC3.15140)</name>
    <dbReference type="NCBI Taxonomy" id="1229662"/>
    <lineage>
        <taxon>Eukaryota</taxon>
        <taxon>Fungi</taxon>
        <taxon>Dikarya</taxon>
        <taxon>Ascomycota</taxon>
        <taxon>Pezizomycotina</taxon>
        <taxon>Sordariomycetes</taxon>
        <taxon>Xylariomycetidae</taxon>
        <taxon>Amphisphaeriales</taxon>
        <taxon>Sporocadaceae</taxon>
        <taxon>Pestalotiopsis</taxon>
    </lineage>
</organism>
<feature type="region of interest" description="Disordered" evidence="3">
    <location>
        <begin position="1"/>
        <end position="36"/>
    </location>
</feature>
<dbReference type="InterPro" id="IPR001138">
    <property type="entry name" value="Zn2Cys6_DnaBD"/>
</dbReference>
<keyword evidence="6" id="KW-1185">Reference proteome</keyword>
<dbReference type="SMART" id="SM00906">
    <property type="entry name" value="Fungal_trans"/>
    <property type="match status" value="1"/>
</dbReference>
<dbReference type="PANTHER" id="PTHR47655:SF2">
    <property type="entry name" value="QUINIC ACID UTILIZATION ACTIVATOR"/>
    <property type="match status" value="1"/>
</dbReference>
<dbReference type="InterPro" id="IPR036864">
    <property type="entry name" value="Zn2-C6_fun-type_DNA-bd_sf"/>
</dbReference>
<dbReference type="InterPro" id="IPR052783">
    <property type="entry name" value="Metabolic/Drug-Res_Regulator"/>
</dbReference>
<feature type="region of interest" description="Disordered" evidence="3">
    <location>
        <begin position="615"/>
        <end position="634"/>
    </location>
</feature>
<dbReference type="AlphaFoldDB" id="W3WJZ9"/>
<dbReference type="OrthoDB" id="3364175at2759"/>
<evidence type="ECO:0000256" key="1">
    <source>
        <dbReference type="ARBA" id="ARBA00022723"/>
    </source>
</evidence>
<accession>W3WJZ9</accession>
<dbReference type="CDD" id="cd12148">
    <property type="entry name" value="fungal_TF_MHR"/>
    <property type="match status" value="1"/>
</dbReference>
<dbReference type="SUPFAM" id="SSF57701">
    <property type="entry name" value="Zn2/Cys6 DNA-binding domain"/>
    <property type="match status" value="1"/>
</dbReference>
<sequence length="786" mass="87013">MSAESSSNKKMKRRTGNEEDAPAEAQPRTAPKRQRVSRACDQCRAAREKCDGIHPLCFPCASQNRKCTWEEPKKKRGVQTGYIRTLELSLGWIFDKIPGSEEALHGLLTHEGGQGRDLLVGKDTIAGNRLHRRWRKSMVQQEIDRVLSGSTASSAKSAKTSPAVDESESSADEAELPLKEETSSAANPAPIMAIPESMESMTAALHPDRLVSNGPPELPAGLADLPIRQRQLAQYASNTFKLPSNCWRLLDIYFSYTHCWFPILEKGMIHKACWSYPGEGLDMTKEELFQSGLHAELWAALAIAAYQDDASHSGQAHGDRLEGRLQPDEIYNAARRLIPSEDRDFDARHVNAILLLALVDIGRRKYMAAWILVGLATRVALALNLPARPAGDGYRRLYHTYMACFMLDSLIASLLEKPPHLRPSDIDSSVPSGEDEPDEWDIWMPCQGFGTTQHSSSPRSPAHSMSSFAALFGVHRVYCTVLSDTKIHVDRNELYMTEMRKALNGNQTRRPLVDYITNGGIPPYQVPSIYLLRLAFVCFTVQAQSYSEPLMSAALQCIEELLLLFGSAVPPLFGLYMELLGRQCNPEALRGDTRDRWKKAQASVDSIWASSGNDNQPFPMVQSHEQPAHLSHGQSDVIYPCPPNTNIPGVVQQVHTTSPRHTDPRVDPASLIRSEVYHEASLSAMANFSTMSRPTQPLDLVDHPNSTTTAVGGRFDLSDIPPQGFHGHGRPSFSSAAFDYDTILDDIASLDRSDRMQSDPQFMANLGFAPGSDLAELLAHDFTSMP</sequence>
<dbReference type="Pfam" id="PF04082">
    <property type="entry name" value="Fungal_trans"/>
    <property type="match status" value="1"/>
</dbReference>
<evidence type="ECO:0000313" key="5">
    <source>
        <dbReference type="EMBL" id="ETS73136.1"/>
    </source>
</evidence>
<dbReference type="GO" id="GO:0000981">
    <property type="term" value="F:DNA-binding transcription factor activity, RNA polymerase II-specific"/>
    <property type="evidence" value="ECO:0007669"/>
    <property type="project" value="InterPro"/>
</dbReference>
<dbReference type="PANTHER" id="PTHR47655">
    <property type="entry name" value="QUINIC ACID UTILIZATION ACTIVATOR"/>
    <property type="match status" value="1"/>
</dbReference>
<dbReference type="SMART" id="SM00066">
    <property type="entry name" value="GAL4"/>
    <property type="match status" value="1"/>
</dbReference>
<feature type="compositionally biased region" description="Acidic residues" evidence="3">
    <location>
        <begin position="165"/>
        <end position="175"/>
    </location>
</feature>
<feature type="compositionally biased region" description="Low complexity" evidence="3">
    <location>
        <begin position="150"/>
        <end position="161"/>
    </location>
</feature>
<dbReference type="RefSeq" id="XP_007841853.1">
    <property type="nucleotide sequence ID" value="XM_007843662.1"/>
</dbReference>
<protein>
    <recommendedName>
        <fullName evidence="4">Zn(2)-C6 fungal-type domain-containing protein</fullName>
    </recommendedName>
</protein>
<reference evidence="6" key="1">
    <citation type="journal article" date="2015" name="BMC Genomics">
        <title>Genomic and transcriptomic analysis of the endophytic fungus Pestalotiopsis fici reveals its lifestyle and high potential for synthesis of natural products.</title>
        <authorList>
            <person name="Wang X."/>
            <person name="Zhang X."/>
            <person name="Liu L."/>
            <person name="Xiang M."/>
            <person name="Wang W."/>
            <person name="Sun X."/>
            <person name="Che Y."/>
            <person name="Guo L."/>
            <person name="Liu G."/>
            <person name="Guo L."/>
            <person name="Wang C."/>
            <person name="Yin W.B."/>
            <person name="Stadler M."/>
            <person name="Zhang X."/>
            <person name="Liu X."/>
        </authorList>
    </citation>
    <scope>NUCLEOTIDE SEQUENCE [LARGE SCALE GENOMIC DNA]</scope>
    <source>
        <strain evidence="6">W106-1 / CGMCC3.15140</strain>
    </source>
</reference>
<keyword evidence="1" id="KW-0479">Metal-binding</keyword>
<gene>
    <name evidence="5" type="ORF">PFICI_15081</name>
</gene>
<feature type="region of interest" description="Disordered" evidence="3">
    <location>
        <begin position="146"/>
        <end position="188"/>
    </location>
</feature>
<dbReference type="HOGENOM" id="CLU_007607_0_0_1"/>
<dbReference type="CDD" id="cd00067">
    <property type="entry name" value="GAL4"/>
    <property type="match status" value="1"/>
</dbReference>
<dbReference type="GO" id="GO:0045944">
    <property type="term" value="P:positive regulation of transcription by RNA polymerase II"/>
    <property type="evidence" value="ECO:0007669"/>
    <property type="project" value="TreeGrafter"/>
</dbReference>
<dbReference type="PROSITE" id="PS00463">
    <property type="entry name" value="ZN2_CY6_FUNGAL_1"/>
    <property type="match status" value="1"/>
</dbReference>
<evidence type="ECO:0000256" key="3">
    <source>
        <dbReference type="SAM" id="MobiDB-lite"/>
    </source>
</evidence>
<proteinExistence type="predicted"/>
<dbReference type="PROSITE" id="PS50048">
    <property type="entry name" value="ZN2_CY6_FUNGAL_2"/>
    <property type="match status" value="1"/>
</dbReference>
<evidence type="ECO:0000259" key="4">
    <source>
        <dbReference type="PROSITE" id="PS50048"/>
    </source>
</evidence>
<evidence type="ECO:0000313" key="6">
    <source>
        <dbReference type="Proteomes" id="UP000030651"/>
    </source>
</evidence>
<dbReference type="KEGG" id="pfy:PFICI_15081"/>
<dbReference type="EMBL" id="KI912123">
    <property type="protein sequence ID" value="ETS73136.1"/>
    <property type="molecule type" value="Genomic_DNA"/>
</dbReference>
<dbReference type="InterPro" id="IPR007219">
    <property type="entry name" value="XnlR_reg_dom"/>
</dbReference>
<dbReference type="GO" id="GO:0003677">
    <property type="term" value="F:DNA binding"/>
    <property type="evidence" value="ECO:0007669"/>
    <property type="project" value="InterPro"/>
</dbReference>
<evidence type="ECO:0000256" key="2">
    <source>
        <dbReference type="ARBA" id="ARBA00023242"/>
    </source>
</evidence>